<dbReference type="EMBL" id="JWZT01003715">
    <property type="protein sequence ID" value="KII65816.1"/>
    <property type="molecule type" value="Genomic_DNA"/>
</dbReference>
<organism evidence="2 3">
    <name type="scientific">Thelohanellus kitauei</name>
    <name type="common">Myxosporean</name>
    <dbReference type="NCBI Taxonomy" id="669202"/>
    <lineage>
        <taxon>Eukaryota</taxon>
        <taxon>Metazoa</taxon>
        <taxon>Cnidaria</taxon>
        <taxon>Myxozoa</taxon>
        <taxon>Myxosporea</taxon>
        <taxon>Bivalvulida</taxon>
        <taxon>Platysporina</taxon>
        <taxon>Myxobolidae</taxon>
        <taxon>Thelohanellus</taxon>
    </lineage>
</organism>
<evidence type="ECO:0000256" key="1">
    <source>
        <dbReference type="SAM" id="MobiDB-lite"/>
    </source>
</evidence>
<feature type="region of interest" description="Disordered" evidence="1">
    <location>
        <begin position="1"/>
        <end position="36"/>
    </location>
</feature>
<name>A0A0C2MF94_THEKT</name>
<dbReference type="AlphaFoldDB" id="A0A0C2MF94"/>
<dbReference type="Proteomes" id="UP000031668">
    <property type="component" value="Unassembled WGS sequence"/>
</dbReference>
<sequence length="100" mass="11287">MKKSAELKRQAVQDPATKTVSPQRKKPEKKTVSKSTITDESIRNIISLTPLAVTTDNISQEVATHAKTKFVEVNFESTLLKARSTFFILNIPLQKLYQIQ</sequence>
<accession>A0A0C2MF94</accession>
<evidence type="ECO:0000313" key="3">
    <source>
        <dbReference type="Proteomes" id="UP000031668"/>
    </source>
</evidence>
<gene>
    <name evidence="2" type="ORF">RF11_08452</name>
</gene>
<keyword evidence="3" id="KW-1185">Reference proteome</keyword>
<reference evidence="2 3" key="1">
    <citation type="journal article" date="2014" name="Genome Biol. Evol.">
        <title>The genome of the myxosporean Thelohanellus kitauei shows adaptations to nutrient acquisition within its fish host.</title>
        <authorList>
            <person name="Yang Y."/>
            <person name="Xiong J."/>
            <person name="Zhou Z."/>
            <person name="Huo F."/>
            <person name="Miao W."/>
            <person name="Ran C."/>
            <person name="Liu Y."/>
            <person name="Zhang J."/>
            <person name="Feng J."/>
            <person name="Wang M."/>
            <person name="Wang M."/>
            <person name="Wang L."/>
            <person name="Yao B."/>
        </authorList>
    </citation>
    <scope>NUCLEOTIDE SEQUENCE [LARGE SCALE GENOMIC DNA]</scope>
    <source>
        <strain evidence="2">Wuqing</strain>
    </source>
</reference>
<evidence type="ECO:0000313" key="2">
    <source>
        <dbReference type="EMBL" id="KII65816.1"/>
    </source>
</evidence>
<protein>
    <submittedName>
        <fullName evidence="2">Uncharacterized protein</fullName>
    </submittedName>
</protein>
<comment type="caution">
    <text evidence="2">The sequence shown here is derived from an EMBL/GenBank/DDBJ whole genome shotgun (WGS) entry which is preliminary data.</text>
</comment>
<proteinExistence type="predicted"/>
<feature type="compositionally biased region" description="Basic and acidic residues" evidence="1">
    <location>
        <begin position="1"/>
        <end position="11"/>
    </location>
</feature>